<dbReference type="PROSITE" id="PS51819">
    <property type="entry name" value="VOC"/>
    <property type="match status" value="1"/>
</dbReference>
<dbReference type="Gene3D" id="3.10.180.10">
    <property type="entry name" value="2,3-Dihydroxybiphenyl 1,2-Dioxygenase, domain 1"/>
    <property type="match status" value="1"/>
</dbReference>
<proteinExistence type="predicted"/>
<dbReference type="InterPro" id="IPR051785">
    <property type="entry name" value="MMCE/EMCE_epimerase"/>
</dbReference>
<dbReference type="PANTHER" id="PTHR43048:SF3">
    <property type="entry name" value="METHYLMALONYL-COA EPIMERASE, MITOCHONDRIAL"/>
    <property type="match status" value="1"/>
</dbReference>
<keyword evidence="3" id="KW-0223">Dioxygenase</keyword>
<sequence length="127" mass="14851">MCFRKIEGKGEVFLEIQGLHAVVLIVRDLEKQKNFYRDVMGMQVEGDYGDAVFFRCGDQKLALFAYGHHDEGRKRLEGAEKGISHLEFVVDEKEQAEWDQRLRKAGYHAYGDNYQDEDGNLFHFVFR</sequence>
<evidence type="ECO:0000259" key="2">
    <source>
        <dbReference type="PROSITE" id="PS51819"/>
    </source>
</evidence>
<organism evidence="3 4">
    <name type="scientific">Kroppenstedtia pulmonis</name>
    <dbReference type="NCBI Taxonomy" id="1380685"/>
    <lineage>
        <taxon>Bacteria</taxon>
        <taxon>Bacillati</taxon>
        <taxon>Bacillota</taxon>
        <taxon>Bacilli</taxon>
        <taxon>Bacillales</taxon>
        <taxon>Thermoactinomycetaceae</taxon>
        <taxon>Kroppenstedtia</taxon>
    </lineage>
</organism>
<dbReference type="EMBL" id="CP048104">
    <property type="protein sequence ID" value="QKG85890.1"/>
    <property type="molecule type" value="Genomic_DNA"/>
</dbReference>
<accession>A0A7D4BM74</accession>
<feature type="domain" description="VOC" evidence="2">
    <location>
        <begin position="18"/>
        <end position="127"/>
    </location>
</feature>
<dbReference type="GO" id="GO:0004493">
    <property type="term" value="F:methylmalonyl-CoA epimerase activity"/>
    <property type="evidence" value="ECO:0007669"/>
    <property type="project" value="TreeGrafter"/>
</dbReference>
<keyword evidence="3" id="KW-0560">Oxidoreductase</keyword>
<protein>
    <submittedName>
        <fullName evidence="3">Glyoxalase/bleomycin resistance/dioxygenase family protein</fullName>
    </submittedName>
</protein>
<dbReference type="GO" id="GO:0046872">
    <property type="term" value="F:metal ion binding"/>
    <property type="evidence" value="ECO:0007669"/>
    <property type="project" value="UniProtKB-KW"/>
</dbReference>
<dbReference type="PANTHER" id="PTHR43048">
    <property type="entry name" value="METHYLMALONYL-COA EPIMERASE"/>
    <property type="match status" value="1"/>
</dbReference>
<dbReference type="Pfam" id="PF00903">
    <property type="entry name" value="Glyoxalase"/>
    <property type="match status" value="1"/>
</dbReference>
<dbReference type="GO" id="GO:0046491">
    <property type="term" value="P:L-methylmalonyl-CoA metabolic process"/>
    <property type="evidence" value="ECO:0007669"/>
    <property type="project" value="TreeGrafter"/>
</dbReference>
<evidence type="ECO:0000313" key="4">
    <source>
        <dbReference type="Proteomes" id="UP000503088"/>
    </source>
</evidence>
<dbReference type="SUPFAM" id="SSF54593">
    <property type="entry name" value="Glyoxalase/Bleomycin resistance protein/Dihydroxybiphenyl dioxygenase"/>
    <property type="match status" value="1"/>
</dbReference>
<dbReference type="AlphaFoldDB" id="A0A7D4BM74"/>
<gene>
    <name evidence="3" type="ORF">GXN76_04185</name>
</gene>
<name>A0A7D4BM74_9BACL</name>
<dbReference type="InterPro" id="IPR029068">
    <property type="entry name" value="Glyas_Bleomycin-R_OHBP_Dase"/>
</dbReference>
<keyword evidence="1" id="KW-0479">Metal-binding</keyword>
<reference evidence="3 4" key="1">
    <citation type="submission" date="2020-01" db="EMBL/GenBank/DDBJ databases">
        <authorList>
            <person name="Gulvik C.A."/>
            <person name="Batra D.G."/>
        </authorList>
    </citation>
    <scope>NUCLEOTIDE SEQUENCE [LARGE SCALE GENOMIC DNA]</scope>
    <source>
        <strain evidence="3 4">W9323</strain>
    </source>
</reference>
<keyword evidence="4" id="KW-1185">Reference proteome</keyword>
<dbReference type="Proteomes" id="UP000503088">
    <property type="component" value="Chromosome"/>
</dbReference>
<dbReference type="InterPro" id="IPR037523">
    <property type="entry name" value="VOC_core"/>
</dbReference>
<dbReference type="GO" id="GO:0051213">
    <property type="term" value="F:dioxygenase activity"/>
    <property type="evidence" value="ECO:0007669"/>
    <property type="project" value="UniProtKB-KW"/>
</dbReference>
<dbReference type="KEGG" id="kpul:GXN76_04185"/>
<evidence type="ECO:0000313" key="3">
    <source>
        <dbReference type="EMBL" id="QKG85890.1"/>
    </source>
</evidence>
<dbReference type="InterPro" id="IPR004360">
    <property type="entry name" value="Glyas_Fos-R_dOase_dom"/>
</dbReference>
<evidence type="ECO:0000256" key="1">
    <source>
        <dbReference type="ARBA" id="ARBA00022723"/>
    </source>
</evidence>